<reference evidence="3" key="1">
    <citation type="journal article" date="2019" name="Int. J. Syst. Evol. Microbiol.">
        <title>The Global Catalogue of Microorganisms (GCM) 10K type strain sequencing project: providing services to taxonomists for standard genome sequencing and annotation.</title>
        <authorList>
            <consortium name="The Broad Institute Genomics Platform"/>
            <consortium name="The Broad Institute Genome Sequencing Center for Infectious Disease"/>
            <person name="Wu L."/>
            <person name="Ma J."/>
        </authorList>
    </citation>
    <scope>NUCLEOTIDE SEQUENCE [LARGE SCALE GENOMIC DNA]</scope>
    <source>
        <strain evidence="3">JCM 18198</strain>
    </source>
</reference>
<evidence type="ECO:0008006" key="4">
    <source>
        <dbReference type="Google" id="ProtNLM"/>
    </source>
</evidence>
<feature type="transmembrane region" description="Helical" evidence="1">
    <location>
        <begin position="112"/>
        <end position="134"/>
    </location>
</feature>
<feature type="transmembrane region" description="Helical" evidence="1">
    <location>
        <begin position="56"/>
        <end position="77"/>
    </location>
</feature>
<feature type="transmembrane region" description="Helical" evidence="1">
    <location>
        <begin position="6"/>
        <end position="25"/>
    </location>
</feature>
<keyword evidence="1" id="KW-0472">Membrane</keyword>
<keyword evidence="3" id="KW-1185">Reference proteome</keyword>
<keyword evidence="1" id="KW-0812">Transmembrane</keyword>
<sequence length="200" mass="23413">MFDWEFFEKIFWFIRIPILLVLYFVSSSKKQLVYFLALLFYQFASVFFTLSFTDFFALASICSLFFKICLCFLVFDLITQQTKIAVFVAIIPFFVLYLYLVDFVDNSLGDAYYIWILNTFCTSLIGGVAIINYVNNSDKKGYWLLISAILFVVQIGAFFINKFYVKNEAIYQIVILAYGISHFTFYKFLLLKEKSSVSTN</sequence>
<evidence type="ECO:0000256" key="1">
    <source>
        <dbReference type="SAM" id="Phobius"/>
    </source>
</evidence>
<feature type="transmembrane region" description="Helical" evidence="1">
    <location>
        <begin position="84"/>
        <end position="100"/>
    </location>
</feature>
<comment type="caution">
    <text evidence="2">The sequence shown here is derived from an EMBL/GenBank/DDBJ whole genome shotgun (WGS) entry which is preliminary data.</text>
</comment>
<dbReference type="EMBL" id="BAABIP010000022">
    <property type="protein sequence ID" value="GAA4777378.1"/>
    <property type="molecule type" value="Genomic_DNA"/>
</dbReference>
<proteinExistence type="predicted"/>
<dbReference type="Proteomes" id="UP001500141">
    <property type="component" value="Unassembled WGS sequence"/>
</dbReference>
<feature type="transmembrane region" description="Helical" evidence="1">
    <location>
        <begin position="32"/>
        <end position="50"/>
    </location>
</feature>
<feature type="transmembrane region" description="Helical" evidence="1">
    <location>
        <begin position="170"/>
        <end position="190"/>
    </location>
</feature>
<evidence type="ECO:0000313" key="3">
    <source>
        <dbReference type="Proteomes" id="UP001500141"/>
    </source>
</evidence>
<organism evidence="2 3">
    <name type="scientific">Flavobacterium hankyongi</name>
    <dbReference type="NCBI Taxonomy" id="1176532"/>
    <lineage>
        <taxon>Bacteria</taxon>
        <taxon>Pseudomonadati</taxon>
        <taxon>Bacteroidota</taxon>
        <taxon>Flavobacteriia</taxon>
        <taxon>Flavobacteriales</taxon>
        <taxon>Flavobacteriaceae</taxon>
        <taxon>Flavobacterium</taxon>
    </lineage>
</organism>
<name>A0ABP9AAL7_9FLAO</name>
<gene>
    <name evidence="2" type="ORF">GCM10023230_30800</name>
</gene>
<protein>
    <recommendedName>
        <fullName evidence="4">YhhN-like protein</fullName>
    </recommendedName>
</protein>
<accession>A0ABP9AAL7</accession>
<feature type="transmembrane region" description="Helical" evidence="1">
    <location>
        <begin position="141"/>
        <end position="164"/>
    </location>
</feature>
<keyword evidence="1" id="KW-1133">Transmembrane helix</keyword>
<evidence type="ECO:0000313" key="2">
    <source>
        <dbReference type="EMBL" id="GAA4777378.1"/>
    </source>
</evidence>